<dbReference type="Gene3D" id="3.40.50.10260">
    <property type="entry name" value="YjeF N-terminal domain"/>
    <property type="match status" value="1"/>
</dbReference>
<dbReference type="NCBIfam" id="TIGR00197">
    <property type="entry name" value="yjeF_nterm"/>
    <property type="match status" value="1"/>
</dbReference>
<comment type="subunit">
    <text evidence="17">Homotetramer.</text>
</comment>
<feature type="binding site" evidence="18">
    <location>
        <position position="158"/>
    </location>
    <ligand>
        <name>(6S)-NADPHX</name>
        <dbReference type="ChEBI" id="CHEBI:64076"/>
    </ligand>
</feature>
<feature type="binding site" evidence="17">
    <location>
        <begin position="418"/>
        <end position="422"/>
    </location>
    <ligand>
        <name>AMP</name>
        <dbReference type="ChEBI" id="CHEBI:456215"/>
    </ligand>
</feature>
<dbReference type="EC" id="4.2.1.136" evidence="19"/>
<evidence type="ECO:0000256" key="2">
    <source>
        <dbReference type="ARBA" id="ARBA00000909"/>
    </source>
</evidence>
<dbReference type="GO" id="GO:0005524">
    <property type="term" value="F:ATP binding"/>
    <property type="evidence" value="ECO:0007669"/>
    <property type="project" value="UniProtKB-UniRule"/>
</dbReference>
<evidence type="ECO:0000256" key="6">
    <source>
        <dbReference type="ARBA" id="ARBA00022741"/>
    </source>
</evidence>
<keyword evidence="6 17" id="KW-0547">Nucleotide-binding</keyword>
<organism evidence="22 23">
    <name type="scientific">Rubidibacter lacunae KORDI 51-2</name>
    <dbReference type="NCBI Taxonomy" id="582515"/>
    <lineage>
        <taxon>Bacteria</taxon>
        <taxon>Bacillati</taxon>
        <taxon>Cyanobacteriota</taxon>
        <taxon>Cyanophyceae</taxon>
        <taxon>Oscillatoriophycideae</taxon>
        <taxon>Chroococcales</taxon>
        <taxon>Aphanothecaceae</taxon>
        <taxon>Rubidibacter</taxon>
    </lineage>
</organism>
<keyword evidence="10 17" id="KW-0520">NAD</keyword>
<feature type="binding site" evidence="18">
    <location>
        <begin position="64"/>
        <end position="68"/>
    </location>
    <ligand>
        <name>(6S)-NADPHX</name>
        <dbReference type="ChEBI" id="CHEBI:64076"/>
    </ligand>
</feature>
<gene>
    <name evidence="17" type="primary">nnrD</name>
    <name evidence="18" type="synonym">nnrE</name>
    <name evidence="22" type="ORF">KR51_00027600</name>
</gene>
<dbReference type="PROSITE" id="PS51383">
    <property type="entry name" value="YJEF_C_3"/>
    <property type="match status" value="1"/>
</dbReference>
<keyword evidence="22" id="KW-0418">Kinase</keyword>
<feature type="binding site" evidence="17">
    <location>
        <position position="332"/>
    </location>
    <ligand>
        <name>(6S)-NADPHX</name>
        <dbReference type="ChEBI" id="CHEBI:64076"/>
    </ligand>
</feature>
<evidence type="ECO:0000256" key="13">
    <source>
        <dbReference type="ARBA" id="ARBA00023268"/>
    </source>
</evidence>
<dbReference type="GO" id="GO:0052855">
    <property type="term" value="F:ADP-dependent NAD(P)H-hydrate dehydratase activity"/>
    <property type="evidence" value="ECO:0007669"/>
    <property type="project" value="UniProtKB-UniRule"/>
</dbReference>
<keyword evidence="22" id="KW-0808">Transferase</keyword>
<feature type="binding site" evidence="18">
    <location>
        <begin position="129"/>
        <end position="135"/>
    </location>
    <ligand>
        <name>(6S)-NADPHX</name>
        <dbReference type="ChEBI" id="CHEBI:64076"/>
    </ligand>
</feature>
<dbReference type="eggNOG" id="COG0062">
    <property type="taxonomic scope" value="Bacteria"/>
</dbReference>
<evidence type="ECO:0000256" key="10">
    <source>
        <dbReference type="ARBA" id="ARBA00023027"/>
    </source>
</evidence>
<dbReference type="PANTHER" id="PTHR12592:SF0">
    <property type="entry name" value="ATP-DEPENDENT (S)-NAD(P)H-HYDRATE DEHYDRATASE"/>
    <property type="match status" value="1"/>
</dbReference>
<comment type="catalytic activity">
    <reaction evidence="16 17 19">
        <text>(6S)-NADPHX + ADP = AMP + phosphate + NADPH + H(+)</text>
        <dbReference type="Rhea" id="RHEA:32235"/>
        <dbReference type="ChEBI" id="CHEBI:15378"/>
        <dbReference type="ChEBI" id="CHEBI:43474"/>
        <dbReference type="ChEBI" id="CHEBI:57783"/>
        <dbReference type="ChEBI" id="CHEBI:64076"/>
        <dbReference type="ChEBI" id="CHEBI:456215"/>
        <dbReference type="ChEBI" id="CHEBI:456216"/>
        <dbReference type="EC" id="4.2.1.136"/>
    </reaction>
</comment>
<dbReference type="EMBL" id="ASSJ01000070">
    <property type="protein sequence ID" value="ERN40771.1"/>
    <property type="molecule type" value="Genomic_DNA"/>
</dbReference>
<dbReference type="eggNOG" id="COG0063">
    <property type="taxonomic scope" value="Bacteria"/>
</dbReference>
<accession>U5DGP1</accession>
<feature type="binding site" evidence="17">
    <location>
        <position position="448"/>
    </location>
    <ligand>
        <name>(6S)-NADPHX</name>
        <dbReference type="ChEBI" id="CHEBI:64076"/>
    </ligand>
</feature>
<keyword evidence="7 17" id="KW-0067">ATP-binding</keyword>
<feature type="binding site" evidence="18">
    <location>
        <position position="125"/>
    </location>
    <ligand>
        <name>K(+)</name>
        <dbReference type="ChEBI" id="CHEBI:29103"/>
    </ligand>
</feature>
<comment type="catalytic activity">
    <reaction evidence="2 18 19">
        <text>(6R)-NADPHX = (6S)-NADPHX</text>
        <dbReference type="Rhea" id="RHEA:32227"/>
        <dbReference type="ChEBI" id="CHEBI:64076"/>
        <dbReference type="ChEBI" id="CHEBI:64077"/>
        <dbReference type="EC" id="5.1.99.6"/>
    </reaction>
</comment>
<comment type="similarity">
    <text evidence="17">Belongs to the NnrD/CARKD family.</text>
</comment>
<comment type="function">
    <text evidence="17">Catalyzes the dehydration of the S-form of NAD(P)HX at the expense of ADP, which is converted to AMP. Together with NAD(P)HX epimerase, which catalyzes the epimerization of the S- and R-forms, the enzyme allows the repair of both epimers of NAD(P)HX, a damaged form of NAD(P)H that is a result of enzymatic or heat-dependent hydration.</text>
</comment>
<feature type="binding site" evidence="18">
    <location>
        <position position="161"/>
    </location>
    <ligand>
        <name>K(+)</name>
        <dbReference type="ChEBI" id="CHEBI:29103"/>
    </ligand>
</feature>
<feature type="binding site" evidence="18">
    <location>
        <position position="65"/>
    </location>
    <ligand>
        <name>K(+)</name>
        <dbReference type="ChEBI" id="CHEBI:29103"/>
    </ligand>
</feature>
<comment type="similarity">
    <text evidence="18">Belongs to the NnrE/AIBP family.</text>
</comment>
<evidence type="ECO:0000256" key="14">
    <source>
        <dbReference type="ARBA" id="ARBA00025153"/>
    </source>
</evidence>
<evidence type="ECO:0000256" key="16">
    <source>
        <dbReference type="ARBA" id="ARBA00049209"/>
    </source>
</evidence>
<evidence type="ECO:0000256" key="4">
    <source>
        <dbReference type="ARBA" id="ARBA00009524"/>
    </source>
</evidence>
<evidence type="ECO:0000256" key="8">
    <source>
        <dbReference type="ARBA" id="ARBA00022857"/>
    </source>
</evidence>
<comment type="caution">
    <text evidence="17">Lacks conserved residue(s) required for the propagation of feature annotation.</text>
</comment>
<dbReference type="InParanoid" id="U5DGP1"/>
<dbReference type="InterPro" id="IPR029056">
    <property type="entry name" value="Ribokinase-like"/>
</dbReference>
<keyword evidence="5 18" id="KW-0479">Metal-binding</keyword>
<keyword evidence="11 18" id="KW-0413">Isomerase</keyword>
<evidence type="ECO:0000256" key="11">
    <source>
        <dbReference type="ARBA" id="ARBA00023235"/>
    </source>
</evidence>
<dbReference type="STRING" id="582515.KR51_00027600"/>
<evidence type="ECO:0000256" key="19">
    <source>
        <dbReference type="PIRNR" id="PIRNR017184"/>
    </source>
</evidence>
<dbReference type="Pfam" id="PF03853">
    <property type="entry name" value="YjeF_N"/>
    <property type="match status" value="1"/>
</dbReference>
<evidence type="ECO:0000256" key="7">
    <source>
        <dbReference type="ARBA" id="ARBA00022840"/>
    </source>
</evidence>
<dbReference type="InterPro" id="IPR000631">
    <property type="entry name" value="CARKD"/>
</dbReference>
<dbReference type="AlphaFoldDB" id="U5DGP1"/>
<dbReference type="Pfam" id="PF01256">
    <property type="entry name" value="Carb_kinase"/>
    <property type="match status" value="1"/>
</dbReference>
<dbReference type="InterPro" id="IPR017953">
    <property type="entry name" value="Carbohydrate_kinase_pred_CS"/>
</dbReference>
<evidence type="ECO:0000256" key="3">
    <source>
        <dbReference type="ARBA" id="ARBA00006001"/>
    </source>
</evidence>
<evidence type="ECO:0000259" key="20">
    <source>
        <dbReference type="PROSITE" id="PS51383"/>
    </source>
</evidence>
<dbReference type="HAMAP" id="MF_01966">
    <property type="entry name" value="NADHX_epimerase"/>
    <property type="match status" value="1"/>
</dbReference>
<dbReference type="NCBIfam" id="TIGR00196">
    <property type="entry name" value="yjeF_cterm"/>
    <property type="match status" value="1"/>
</dbReference>
<evidence type="ECO:0000256" key="9">
    <source>
        <dbReference type="ARBA" id="ARBA00022958"/>
    </source>
</evidence>
<evidence type="ECO:0000256" key="18">
    <source>
        <dbReference type="HAMAP-Rule" id="MF_01966"/>
    </source>
</evidence>
<dbReference type="InterPro" id="IPR004443">
    <property type="entry name" value="YjeF_N_dom"/>
</dbReference>
<keyword evidence="12 17" id="KW-0456">Lyase</keyword>
<dbReference type="PATRIC" id="fig|582515.4.peg.3102"/>
<dbReference type="GO" id="GO:0046496">
    <property type="term" value="P:nicotinamide nucleotide metabolic process"/>
    <property type="evidence" value="ECO:0007669"/>
    <property type="project" value="UniProtKB-UniRule"/>
</dbReference>
<dbReference type="InterPro" id="IPR036652">
    <property type="entry name" value="YjeF_N_dom_sf"/>
</dbReference>
<comment type="cofactor">
    <cofactor evidence="17">
        <name>Mg(2+)</name>
        <dbReference type="ChEBI" id="CHEBI:18420"/>
    </cofactor>
</comment>
<dbReference type="OrthoDB" id="9806925at2"/>
<dbReference type="GO" id="GO:0046872">
    <property type="term" value="F:metal ion binding"/>
    <property type="evidence" value="ECO:0007669"/>
    <property type="project" value="UniProtKB-UniRule"/>
</dbReference>
<keyword evidence="9 18" id="KW-0630">Potassium</keyword>
<dbReference type="PROSITE" id="PS01050">
    <property type="entry name" value="YJEF_C_2"/>
    <property type="match status" value="1"/>
</dbReference>
<dbReference type="InterPro" id="IPR030677">
    <property type="entry name" value="Nnr"/>
</dbReference>
<dbReference type="SUPFAM" id="SSF53613">
    <property type="entry name" value="Ribokinase-like"/>
    <property type="match status" value="1"/>
</dbReference>
<comment type="catalytic activity">
    <reaction evidence="15 17 19">
        <text>(6S)-NADHX + ADP = AMP + phosphate + NADH + H(+)</text>
        <dbReference type="Rhea" id="RHEA:32223"/>
        <dbReference type="ChEBI" id="CHEBI:15378"/>
        <dbReference type="ChEBI" id="CHEBI:43474"/>
        <dbReference type="ChEBI" id="CHEBI:57945"/>
        <dbReference type="ChEBI" id="CHEBI:64074"/>
        <dbReference type="ChEBI" id="CHEBI:456215"/>
        <dbReference type="ChEBI" id="CHEBI:456216"/>
        <dbReference type="EC" id="4.2.1.136"/>
    </reaction>
</comment>
<dbReference type="Proteomes" id="UP000016960">
    <property type="component" value="Unassembled WGS sequence"/>
</dbReference>
<protein>
    <recommendedName>
        <fullName evidence="19">Bifunctional NAD(P)H-hydrate repair enzyme</fullName>
    </recommendedName>
    <alternativeName>
        <fullName evidence="19">Nicotinamide nucleotide repair protein</fullName>
    </alternativeName>
    <domain>
        <recommendedName>
            <fullName evidence="19">ADP-dependent (S)-NAD(P)H-hydrate dehydratase</fullName>
            <ecNumber evidence="19">4.2.1.136</ecNumber>
        </recommendedName>
        <alternativeName>
            <fullName evidence="19">ADP-dependent NAD(P)HX dehydratase</fullName>
        </alternativeName>
    </domain>
    <domain>
        <recommendedName>
            <fullName evidence="19">NAD(P)H-hydrate epimerase</fullName>
            <ecNumber evidence="19">5.1.99.6</ecNumber>
        </recommendedName>
    </domain>
</protein>
<dbReference type="HAMAP" id="MF_01965">
    <property type="entry name" value="NADHX_dehydratase"/>
    <property type="match status" value="1"/>
</dbReference>
<dbReference type="CDD" id="cd01171">
    <property type="entry name" value="YXKO-related"/>
    <property type="match status" value="1"/>
</dbReference>
<dbReference type="GO" id="GO:0110051">
    <property type="term" value="P:metabolite repair"/>
    <property type="evidence" value="ECO:0007669"/>
    <property type="project" value="TreeGrafter"/>
</dbReference>
<sequence>MPPNLTDAIVTAAEMRQIEQRLFDAGLPVAALMEKVAGRIAARIQTLYPRSRYPRIGILIGPGHNGGDALVIARELHHSGYRVALWQATDKLKDLPTAHLRYADRLGIPIHRTITPLQASDLIVDGLFGFGLERAIAGNLADSIAQINAWQIPIASIDLPSGIHTDTGATMGIAVRATHTLCLGLWKRTCFQDRALAALGTTELIDFDIPPADIHAILGNPPPVRILTNTIARQHLPIPREPTTHKYRQGYLLAIGGSQRYPGSIHLTALGARASGVGMLAIATPEAVVPGLIARLPEALALSCPPTNTGAIAALPNHADLTRTTAIACGPGITLDAGPLLDVVLDLPQPLVLDADALTLLAQRDAVATLQQRRAPTVLTPHAGEFQRLFPKLPDPNGDRLAAVRAAAEVSNAIVLLKGARTAIAHPNGNTWVVPISTPALARGGSGDVLAGLLGGLVAQLPGSNLHTLSATAATWHARAGVIAAREHTELGVDAFTLTQYLTRAAMQITRDP</sequence>
<feature type="binding site" evidence="17">
    <location>
        <position position="382"/>
    </location>
    <ligand>
        <name>(6S)-NADPHX</name>
        <dbReference type="ChEBI" id="CHEBI:64076"/>
    </ligand>
</feature>
<evidence type="ECO:0000256" key="17">
    <source>
        <dbReference type="HAMAP-Rule" id="MF_01965"/>
    </source>
</evidence>
<evidence type="ECO:0000256" key="15">
    <source>
        <dbReference type="ARBA" id="ARBA00048238"/>
    </source>
</evidence>
<comment type="function">
    <text evidence="18">Catalyzes the epimerization of the S- and R-forms of NAD(P)HX, a damaged form of NAD(P)H that is a result of enzymatic or heat-dependent hydration. This is a prerequisite for the S-specific NAD(P)H-hydrate dehydratase to allow the repair of both epimers of NAD(P)HX.</text>
</comment>
<dbReference type="PANTHER" id="PTHR12592">
    <property type="entry name" value="ATP-DEPENDENT (S)-NAD(P)H-HYDRATE DEHYDRATASE FAMILY MEMBER"/>
    <property type="match status" value="1"/>
</dbReference>
<comment type="catalytic activity">
    <reaction evidence="1 18 19">
        <text>(6R)-NADHX = (6S)-NADHX</text>
        <dbReference type="Rhea" id="RHEA:32215"/>
        <dbReference type="ChEBI" id="CHEBI:64074"/>
        <dbReference type="ChEBI" id="CHEBI:64075"/>
        <dbReference type="EC" id="5.1.99.6"/>
    </reaction>
</comment>
<evidence type="ECO:0000313" key="23">
    <source>
        <dbReference type="Proteomes" id="UP000016960"/>
    </source>
</evidence>
<dbReference type="PROSITE" id="PS51385">
    <property type="entry name" value="YJEF_N"/>
    <property type="match status" value="1"/>
</dbReference>
<dbReference type="GO" id="GO:0052856">
    <property type="term" value="F:NAD(P)HX epimerase activity"/>
    <property type="evidence" value="ECO:0007669"/>
    <property type="project" value="UniProtKB-UniRule"/>
</dbReference>
<dbReference type="SUPFAM" id="SSF64153">
    <property type="entry name" value="YjeF N-terminal domain-like"/>
    <property type="match status" value="1"/>
</dbReference>
<keyword evidence="23" id="KW-1185">Reference proteome</keyword>
<dbReference type="PIRSF" id="PIRSF017184">
    <property type="entry name" value="Nnr"/>
    <property type="match status" value="1"/>
</dbReference>
<feature type="binding site" evidence="17">
    <location>
        <position position="447"/>
    </location>
    <ligand>
        <name>AMP</name>
        <dbReference type="ChEBI" id="CHEBI:456215"/>
    </ligand>
</feature>
<proteinExistence type="inferred from homology"/>
<evidence type="ECO:0000256" key="5">
    <source>
        <dbReference type="ARBA" id="ARBA00022723"/>
    </source>
</evidence>
<comment type="similarity">
    <text evidence="3 19">In the N-terminal section; belongs to the NnrE/AIBP family.</text>
</comment>
<dbReference type="GO" id="GO:0016301">
    <property type="term" value="F:kinase activity"/>
    <property type="evidence" value="ECO:0007669"/>
    <property type="project" value="UniProtKB-KW"/>
</dbReference>
<keyword evidence="13" id="KW-0511">Multifunctional enzyme</keyword>
<comment type="caution">
    <text evidence="22">The sequence shown here is derived from an EMBL/GenBank/DDBJ whole genome shotgun (WGS) entry which is preliminary data.</text>
</comment>
<name>U5DGP1_9CHRO</name>
<feature type="domain" description="YjeF C-terminal" evidence="20">
    <location>
        <begin position="229"/>
        <end position="509"/>
    </location>
</feature>
<comment type="function">
    <text evidence="14 19">Bifunctional enzyme that catalyzes the epimerization of the S- and R-forms of NAD(P)HX and the dehydration of the S-form of NAD(P)HX at the expense of ADP, which is converted to AMP. This allows the repair of both epimers of NAD(P)HX, a damaged form of NAD(P)H that is a result of enzymatic or heat-dependent hydration.</text>
</comment>
<feature type="domain" description="YjeF N-terminal" evidence="21">
    <location>
        <begin position="15"/>
        <end position="215"/>
    </location>
</feature>
<keyword evidence="8 17" id="KW-0521">NADP</keyword>
<evidence type="ECO:0000259" key="21">
    <source>
        <dbReference type="PROSITE" id="PS51385"/>
    </source>
</evidence>
<dbReference type="Gene3D" id="3.40.1190.20">
    <property type="match status" value="1"/>
</dbReference>
<reference evidence="22 23" key="1">
    <citation type="submission" date="2013-05" db="EMBL/GenBank/DDBJ databases">
        <title>Draft genome sequence of Rubidibacter lacunae KORDI 51-2.</title>
        <authorList>
            <person name="Choi D.H."/>
            <person name="Noh J.H."/>
            <person name="Kwon K.-K."/>
            <person name="Lee J.-H."/>
            <person name="Ryu J.-Y."/>
        </authorList>
    </citation>
    <scope>NUCLEOTIDE SEQUENCE [LARGE SCALE GENOMIC DNA]</scope>
    <source>
        <strain evidence="22 23">KORDI 51-2</strain>
    </source>
</reference>
<evidence type="ECO:0000256" key="1">
    <source>
        <dbReference type="ARBA" id="ARBA00000013"/>
    </source>
</evidence>
<dbReference type="RefSeq" id="WP_022608240.1">
    <property type="nucleotide sequence ID" value="NZ_ASSJ01000070.1"/>
</dbReference>
<comment type="cofactor">
    <cofactor evidence="18 19">
        <name>K(+)</name>
        <dbReference type="ChEBI" id="CHEBI:29103"/>
    </cofactor>
    <text evidence="18 19">Binds 1 potassium ion per subunit.</text>
</comment>
<dbReference type="EC" id="5.1.99.6" evidence="19"/>
<evidence type="ECO:0000313" key="22">
    <source>
        <dbReference type="EMBL" id="ERN40771.1"/>
    </source>
</evidence>
<comment type="similarity">
    <text evidence="4 19">In the C-terminal section; belongs to the NnrD/CARKD family.</text>
</comment>
<evidence type="ECO:0000256" key="12">
    <source>
        <dbReference type="ARBA" id="ARBA00023239"/>
    </source>
</evidence>